<protein>
    <submittedName>
        <fullName evidence="3 4">Uncharacterized protein</fullName>
    </submittedName>
</protein>
<evidence type="ECO:0000313" key="4">
    <source>
        <dbReference type="EnsemblFungi" id="PTTG_26499-t43_1-p1"/>
    </source>
</evidence>
<feature type="compositionally biased region" description="Polar residues" evidence="1">
    <location>
        <begin position="1"/>
        <end position="10"/>
    </location>
</feature>
<name>A0A180GV88_PUCT1</name>
<reference evidence="4" key="4">
    <citation type="submission" date="2025-05" db="UniProtKB">
        <authorList>
            <consortium name="EnsemblFungi"/>
        </authorList>
    </citation>
    <scope>IDENTIFICATION</scope>
    <source>
        <strain evidence="4">isolate 1-1 / race 1 (BBBD)</strain>
    </source>
</reference>
<keyword evidence="5" id="KW-1185">Reference proteome</keyword>
<evidence type="ECO:0000313" key="5">
    <source>
        <dbReference type="Proteomes" id="UP000005240"/>
    </source>
</evidence>
<evidence type="ECO:0000256" key="2">
    <source>
        <dbReference type="SAM" id="SignalP"/>
    </source>
</evidence>
<dbReference type="EMBL" id="ADAS02000024">
    <property type="protein sequence ID" value="OAV95903.1"/>
    <property type="molecule type" value="Genomic_DNA"/>
</dbReference>
<accession>A0A180GV88</accession>
<gene>
    <name evidence="3" type="ORF">PTTG_26499</name>
</gene>
<dbReference type="Proteomes" id="UP000005240">
    <property type="component" value="Unassembled WGS sequence"/>
</dbReference>
<dbReference type="EnsemblFungi" id="PTTG_26499-t43_1">
    <property type="protein sequence ID" value="PTTG_26499-t43_1-p1"/>
    <property type="gene ID" value="PTTG_26499"/>
</dbReference>
<keyword evidence="2" id="KW-0732">Signal</keyword>
<proteinExistence type="predicted"/>
<reference evidence="3" key="1">
    <citation type="submission" date="2009-11" db="EMBL/GenBank/DDBJ databases">
        <authorList>
            <consortium name="The Broad Institute Genome Sequencing Platform"/>
            <person name="Ward D."/>
            <person name="Feldgarden M."/>
            <person name="Earl A."/>
            <person name="Young S.K."/>
            <person name="Zeng Q."/>
            <person name="Koehrsen M."/>
            <person name="Alvarado L."/>
            <person name="Berlin A."/>
            <person name="Bochicchio J."/>
            <person name="Borenstein D."/>
            <person name="Chapman S.B."/>
            <person name="Chen Z."/>
            <person name="Engels R."/>
            <person name="Freedman E."/>
            <person name="Gellesch M."/>
            <person name="Goldberg J."/>
            <person name="Griggs A."/>
            <person name="Gujja S."/>
            <person name="Heilman E."/>
            <person name="Heiman D."/>
            <person name="Hepburn T."/>
            <person name="Howarth C."/>
            <person name="Jen D."/>
            <person name="Larson L."/>
            <person name="Lewis B."/>
            <person name="Mehta T."/>
            <person name="Park D."/>
            <person name="Pearson M."/>
            <person name="Roberts A."/>
            <person name="Saif S."/>
            <person name="Shea T."/>
            <person name="Shenoy N."/>
            <person name="Sisk P."/>
            <person name="Stolte C."/>
            <person name="Sykes S."/>
            <person name="Thomson T."/>
            <person name="Walk T."/>
            <person name="White J."/>
            <person name="Yandava C."/>
            <person name="Izard J."/>
            <person name="Baranova O.V."/>
            <person name="Blanton J.M."/>
            <person name="Tanner A.C."/>
            <person name="Dewhirst F.E."/>
            <person name="Haas B."/>
            <person name="Nusbaum C."/>
            <person name="Birren B."/>
        </authorList>
    </citation>
    <scope>NUCLEOTIDE SEQUENCE [LARGE SCALE GENOMIC DNA]</scope>
    <source>
        <strain evidence="3">1-1 BBBD Race 1</strain>
    </source>
</reference>
<organism evidence="3">
    <name type="scientific">Puccinia triticina (isolate 1-1 / race 1 (BBBD))</name>
    <name type="common">Brown leaf rust fungus</name>
    <dbReference type="NCBI Taxonomy" id="630390"/>
    <lineage>
        <taxon>Eukaryota</taxon>
        <taxon>Fungi</taxon>
        <taxon>Dikarya</taxon>
        <taxon>Basidiomycota</taxon>
        <taxon>Pucciniomycotina</taxon>
        <taxon>Pucciniomycetes</taxon>
        <taxon>Pucciniales</taxon>
        <taxon>Pucciniaceae</taxon>
        <taxon>Puccinia</taxon>
    </lineage>
</organism>
<reference evidence="4 5" key="3">
    <citation type="journal article" date="2017" name="G3 (Bethesda)">
        <title>Comparative analysis highlights variable genome content of wheat rusts and divergence of the mating loci.</title>
        <authorList>
            <person name="Cuomo C.A."/>
            <person name="Bakkeren G."/>
            <person name="Khalil H.B."/>
            <person name="Panwar V."/>
            <person name="Joly D."/>
            <person name="Linning R."/>
            <person name="Sakthikumar S."/>
            <person name="Song X."/>
            <person name="Adiconis X."/>
            <person name="Fan L."/>
            <person name="Goldberg J.M."/>
            <person name="Levin J.Z."/>
            <person name="Young S."/>
            <person name="Zeng Q."/>
            <person name="Anikster Y."/>
            <person name="Bruce M."/>
            <person name="Wang M."/>
            <person name="Yin C."/>
            <person name="McCallum B."/>
            <person name="Szabo L.J."/>
            <person name="Hulbert S."/>
            <person name="Chen X."/>
            <person name="Fellers J.P."/>
        </authorList>
    </citation>
    <scope>NUCLEOTIDE SEQUENCE</scope>
    <source>
        <strain evidence="4">isolate 1-1 / race 1 (BBBD)</strain>
        <strain evidence="5">Isolate 1-1 / race 1 (BBBD)</strain>
    </source>
</reference>
<feature type="signal peptide" evidence="2">
    <location>
        <begin position="1"/>
        <end position="47"/>
    </location>
</feature>
<dbReference type="AlphaFoldDB" id="A0A180GV88"/>
<feature type="region of interest" description="Disordered" evidence="1">
    <location>
        <begin position="1"/>
        <end position="23"/>
    </location>
</feature>
<evidence type="ECO:0000256" key="1">
    <source>
        <dbReference type="SAM" id="MobiDB-lite"/>
    </source>
</evidence>
<sequence>QQYFLSSNQIPPTTPSPTPQHHQHQAITMHFALASLLVLALLQGSLGAPSGPVTPPSLEKTEEPNMLLQKRQFFNNALSGYGGYGFPSGAYSSSSNGYSTQNYRNAATTYSPFGVSNSFNAGSSATGYSNNYMGHYAKDADAKKPTNDS</sequence>
<feature type="non-terminal residue" evidence="3">
    <location>
        <position position="1"/>
    </location>
</feature>
<dbReference type="VEuPathDB" id="FungiDB:PTTG_26499"/>
<reference evidence="3" key="2">
    <citation type="submission" date="2016-05" db="EMBL/GenBank/DDBJ databases">
        <title>Comparative analysis highlights variable genome content of wheat rusts and divergence of the mating loci.</title>
        <authorList>
            <person name="Cuomo C.A."/>
            <person name="Bakkeren G."/>
            <person name="Szabo L."/>
            <person name="Khalil H."/>
            <person name="Joly D."/>
            <person name="Goldberg J."/>
            <person name="Young S."/>
            <person name="Zeng Q."/>
            <person name="Fellers J."/>
        </authorList>
    </citation>
    <scope>NUCLEOTIDE SEQUENCE [LARGE SCALE GENOMIC DNA]</scope>
    <source>
        <strain evidence="3">1-1 BBBD Race 1</strain>
    </source>
</reference>
<feature type="chain" id="PRO_5008110313" evidence="2">
    <location>
        <begin position="48"/>
        <end position="149"/>
    </location>
</feature>
<evidence type="ECO:0000313" key="3">
    <source>
        <dbReference type="EMBL" id="OAV95903.1"/>
    </source>
</evidence>